<protein>
    <recommendedName>
        <fullName evidence="4">DNA-binding protein</fullName>
    </recommendedName>
</protein>
<sequence length="97" mass="10416">MARTPRRRGADEYVDLGGVAEMAGVTRGSAQTYHTRATAHRRADDAKPGDLPAPDATFGQTPVWRRATITEWLDTRPGRGVGGGRPWAPKDQTASAS</sequence>
<evidence type="ECO:0000313" key="3">
    <source>
        <dbReference type="Proteomes" id="UP001432128"/>
    </source>
</evidence>
<evidence type="ECO:0000256" key="1">
    <source>
        <dbReference type="SAM" id="MobiDB-lite"/>
    </source>
</evidence>
<accession>A0AAU4K027</accession>
<proteinExistence type="predicted"/>
<reference evidence="2 3" key="1">
    <citation type="submission" date="2022-10" db="EMBL/GenBank/DDBJ databases">
        <title>The complete genomes of actinobacterial strains from the NBC collection.</title>
        <authorList>
            <person name="Joergensen T.S."/>
            <person name="Alvarez Arevalo M."/>
            <person name="Sterndorff E.B."/>
            <person name="Faurdal D."/>
            <person name="Vuksanovic O."/>
            <person name="Mourched A.-S."/>
            <person name="Charusanti P."/>
            <person name="Shaw S."/>
            <person name="Blin K."/>
            <person name="Weber T."/>
        </authorList>
    </citation>
    <scope>NUCLEOTIDE SEQUENCE [LARGE SCALE GENOMIC DNA]</scope>
    <source>
        <strain evidence="2 3">NBC_00319</strain>
    </source>
</reference>
<dbReference type="EMBL" id="CP108021">
    <property type="protein sequence ID" value="WUM19371.1"/>
    <property type="molecule type" value="Genomic_DNA"/>
</dbReference>
<dbReference type="Proteomes" id="UP001432128">
    <property type="component" value="Chromosome"/>
</dbReference>
<gene>
    <name evidence="2" type="ORF">OG579_16930</name>
</gene>
<dbReference type="KEGG" id="whr:OG579_16930"/>
<dbReference type="RefSeq" id="WP_328856880.1">
    <property type="nucleotide sequence ID" value="NZ_CP108021.1"/>
</dbReference>
<keyword evidence="3" id="KW-1185">Reference proteome</keyword>
<name>A0AAU4K027_9NOCA</name>
<feature type="region of interest" description="Disordered" evidence="1">
    <location>
        <begin position="27"/>
        <end position="61"/>
    </location>
</feature>
<feature type="region of interest" description="Disordered" evidence="1">
    <location>
        <begin position="74"/>
        <end position="97"/>
    </location>
</feature>
<organism evidence="2 3">
    <name type="scientific">Williamsia herbipolensis</name>
    <dbReference type="NCBI Taxonomy" id="1603258"/>
    <lineage>
        <taxon>Bacteria</taxon>
        <taxon>Bacillati</taxon>
        <taxon>Actinomycetota</taxon>
        <taxon>Actinomycetes</taxon>
        <taxon>Mycobacteriales</taxon>
        <taxon>Nocardiaceae</taxon>
        <taxon>Williamsia</taxon>
    </lineage>
</organism>
<evidence type="ECO:0000313" key="2">
    <source>
        <dbReference type="EMBL" id="WUM19371.1"/>
    </source>
</evidence>
<evidence type="ECO:0008006" key="4">
    <source>
        <dbReference type="Google" id="ProtNLM"/>
    </source>
</evidence>
<dbReference type="AlphaFoldDB" id="A0AAU4K027"/>